<dbReference type="RefSeq" id="WP_157739146.1">
    <property type="nucleotide sequence ID" value="NZ_LT906434.1"/>
</dbReference>
<gene>
    <name evidence="1" type="ORF">SAMEA4504057_00791</name>
</gene>
<sequence length="57" mass="6368">MKGKALASVAVLLVVLLTLQEYGVFNATFFNYYDPYPANEKGELIIYYRGFIDAVGT</sequence>
<proteinExistence type="predicted"/>
<reference evidence="1 2" key="1">
    <citation type="submission" date="2017-06" db="EMBL/GenBank/DDBJ databases">
        <authorList>
            <consortium name="Pathogen Informatics"/>
        </authorList>
    </citation>
    <scope>NUCLEOTIDE SEQUENCE [LARGE SCALE GENOMIC DNA]</scope>
    <source>
        <strain evidence="1 2">NCTC12230</strain>
    </source>
</reference>
<accession>A0AB38DQQ5</accession>
<evidence type="ECO:0000313" key="1">
    <source>
        <dbReference type="EMBL" id="SNU79298.1"/>
    </source>
</evidence>
<dbReference type="Proteomes" id="UP000215033">
    <property type="component" value="Chromosome 1"/>
</dbReference>
<evidence type="ECO:0000313" key="2">
    <source>
        <dbReference type="Proteomes" id="UP000215033"/>
    </source>
</evidence>
<dbReference type="KEGG" id="nzo:SAMEA4504057_0791"/>
<dbReference type="AlphaFoldDB" id="A0AB38DQQ5"/>
<protein>
    <submittedName>
        <fullName evidence="1">Uncharacterized protein</fullName>
    </submittedName>
</protein>
<name>A0AB38DQQ5_9NEIS</name>
<organism evidence="1 2">
    <name type="scientific">Neisseria zoodegmatis</name>
    <dbReference type="NCBI Taxonomy" id="326523"/>
    <lineage>
        <taxon>Bacteria</taxon>
        <taxon>Pseudomonadati</taxon>
        <taxon>Pseudomonadota</taxon>
        <taxon>Betaproteobacteria</taxon>
        <taxon>Neisseriales</taxon>
        <taxon>Neisseriaceae</taxon>
        <taxon>Neisseria</taxon>
    </lineage>
</organism>
<dbReference type="EMBL" id="LT906434">
    <property type="protein sequence ID" value="SNU79298.1"/>
    <property type="molecule type" value="Genomic_DNA"/>
</dbReference>